<feature type="domain" description="PAS" evidence="2">
    <location>
        <begin position="6"/>
        <end position="60"/>
    </location>
</feature>
<dbReference type="EMBL" id="JAHLKM010000029">
    <property type="protein sequence ID" value="MCQ4334592.1"/>
    <property type="molecule type" value="Genomic_DNA"/>
</dbReference>
<reference evidence="3" key="1">
    <citation type="journal article" date="2023" name="Front. Microbiol.">
        <title>Genomic-based phylogenetic and metabolic analyses of the genus Natronomonas, and description of Natronomonas aquatica sp. nov.</title>
        <authorList>
            <person name="Garcia-Roldan A."/>
            <person name="Duran-Viseras A."/>
            <person name="de la Haba R.R."/>
            <person name="Corral P."/>
            <person name="Sanchez-Porro C."/>
            <person name="Ventosa A."/>
        </authorList>
    </citation>
    <scope>NUCLEOTIDE SEQUENCE</scope>
    <source>
        <strain evidence="3">F2-12</strain>
    </source>
</reference>
<gene>
    <name evidence="3" type="ORF">KM295_14125</name>
</gene>
<comment type="caution">
    <text evidence="3">The sequence shown here is derived from an EMBL/GenBank/DDBJ whole genome shotgun (WGS) entry which is preliminary data.</text>
</comment>
<dbReference type="Proteomes" id="UP001139494">
    <property type="component" value="Unassembled WGS sequence"/>
</dbReference>
<feature type="region of interest" description="Disordered" evidence="1">
    <location>
        <begin position="116"/>
        <end position="137"/>
    </location>
</feature>
<accession>A0A9R1CVB0</accession>
<dbReference type="Pfam" id="PF00989">
    <property type="entry name" value="PAS"/>
    <property type="match status" value="1"/>
</dbReference>
<dbReference type="SMART" id="SM00091">
    <property type="entry name" value="PAS"/>
    <property type="match status" value="1"/>
</dbReference>
<evidence type="ECO:0000256" key="1">
    <source>
        <dbReference type="SAM" id="MobiDB-lite"/>
    </source>
</evidence>
<proteinExistence type="predicted"/>
<evidence type="ECO:0000313" key="4">
    <source>
        <dbReference type="Proteomes" id="UP001139494"/>
    </source>
</evidence>
<dbReference type="InterPro" id="IPR035965">
    <property type="entry name" value="PAS-like_dom_sf"/>
</dbReference>
<dbReference type="PROSITE" id="PS50112">
    <property type="entry name" value="PAS"/>
    <property type="match status" value="1"/>
</dbReference>
<dbReference type="SUPFAM" id="SSF55785">
    <property type="entry name" value="PYP-like sensor domain (PAS domain)"/>
    <property type="match status" value="1"/>
</dbReference>
<keyword evidence="4" id="KW-1185">Reference proteome</keyword>
<organism evidence="3 4">
    <name type="scientific">Natronomonas aquatica</name>
    <dbReference type="NCBI Taxonomy" id="2841590"/>
    <lineage>
        <taxon>Archaea</taxon>
        <taxon>Methanobacteriati</taxon>
        <taxon>Methanobacteriota</taxon>
        <taxon>Stenosarchaea group</taxon>
        <taxon>Halobacteria</taxon>
        <taxon>Halobacteriales</taxon>
        <taxon>Natronomonadaceae</taxon>
        <taxon>Natronomonas</taxon>
    </lineage>
</organism>
<dbReference type="AlphaFoldDB" id="A0A9R1CVB0"/>
<dbReference type="RefSeq" id="WP_256030652.1">
    <property type="nucleotide sequence ID" value="NZ_JAHLKM010000029.1"/>
</dbReference>
<evidence type="ECO:0000313" key="3">
    <source>
        <dbReference type="EMBL" id="MCQ4334592.1"/>
    </source>
</evidence>
<dbReference type="Gene3D" id="3.30.450.20">
    <property type="entry name" value="PAS domain"/>
    <property type="match status" value="1"/>
</dbReference>
<sequence>MPSHSDRSKTQALIDEAPIGIFEIDDDGQYIDVNQAACDLVGYSEAELLDMSITDLHPNSDTLDDVSLFSEVQEHGQARTETALQQKTGQNIGVILDAVHIDDRIVGYVEEITEVDHSEPQVEEESAASVPHTVESD</sequence>
<dbReference type="NCBIfam" id="TIGR00229">
    <property type="entry name" value="sensory_box"/>
    <property type="match status" value="1"/>
</dbReference>
<dbReference type="CDD" id="cd00130">
    <property type="entry name" value="PAS"/>
    <property type="match status" value="1"/>
</dbReference>
<dbReference type="InterPro" id="IPR000014">
    <property type="entry name" value="PAS"/>
</dbReference>
<name>A0A9R1CVB0_9EURY</name>
<evidence type="ECO:0000259" key="2">
    <source>
        <dbReference type="PROSITE" id="PS50112"/>
    </source>
</evidence>
<protein>
    <submittedName>
        <fullName evidence="3">PAS domain-containing protein</fullName>
    </submittedName>
</protein>
<dbReference type="InterPro" id="IPR013767">
    <property type="entry name" value="PAS_fold"/>
</dbReference>